<proteinExistence type="predicted"/>
<evidence type="ECO:0000313" key="1">
    <source>
        <dbReference type="EMBL" id="VAW85748.1"/>
    </source>
</evidence>
<reference evidence="1" key="1">
    <citation type="submission" date="2018-06" db="EMBL/GenBank/DDBJ databases">
        <authorList>
            <person name="Zhirakovskaya E."/>
        </authorList>
    </citation>
    <scope>NUCLEOTIDE SEQUENCE</scope>
</reference>
<organism evidence="1">
    <name type="scientific">hydrothermal vent metagenome</name>
    <dbReference type="NCBI Taxonomy" id="652676"/>
    <lineage>
        <taxon>unclassified sequences</taxon>
        <taxon>metagenomes</taxon>
        <taxon>ecological metagenomes</taxon>
    </lineage>
</organism>
<name>A0A3B0YXI9_9ZZZZ</name>
<accession>A0A3B0YXI9</accession>
<protein>
    <submittedName>
        <fullName evidence="1">Uncharacterized protein</fullName>
    </submittedName>
</protein>
<sequence length="292" mass="33490">MDIFKDPKFAPLQDMEAFTEELFNRVFSFQEKKTPAWDEDNPFSERIQKLPLHYLVFSNGDRDPAINGPTINHYYPLREEIRTLVHIAKQISKQPTILDAHPGNGFVGSLIAREGVTVVGARDPKIKPNQIKNFFDADFYQMREQAVADIEGEFDVIFSSWMPAGENYTPDIIKHKPKLIIYTYTDQLDEQNNRICGTDDAFNQLPENYRLAAQWDVTRPKDLFKLAWPDLTANMEEVRKTKIFADHACPDVDLSGLQAATPYDWEEELVMALLVSEAKTALEQQGIETSDE</sequence>
<dbReference type="SUPFAM" id="SSF53335">
    <property type="entry name" value="S-adenosyl-L-methionine-dependent methyltransferases"/>
    <property type="match status" value="1"/>
</dbReference>
<dbReference type="InterPro" id="IPR029063">
    <property type="entry name" value="SAM-dependent_MTases_sf"/>
</dbReference>
<dbReference type="AlphaFoldDB" id="A0A3B0YXI9"/>
<dbReference type="EMBL" id="UOFO01000078">
    <property type="protein sequence ID" value="VAW85748.1"/>
    <property type="molecule type" value="Genomic_DNA"/>
</dbReference>
<gene>
    <name evidence="1" type="ORF">MNBD_GAMMA16-95</name>
</gene>